<dbReference type="Pfam" id="PF00106">
    <property type="entry name" value="adh_short"/>
    <property type="match status" value="1"/>
</dbReference>
<sequence length="305" mass="32210">MTRSLKGKTLFISGGSRGIGLAIALRAAKDGANVAIAAKTDQPHPKLPGTIHTAATAIAAAGGNALPILCDIRDEHQVAAAVARTVDRFGGIDICINNASAIRMTPILETPVQRFDLMHGVNARGSFVVTQAALPHLLASDNPHILSISPPLHMEERWFAPHVAYSLAKFGMSIISLGVAGEYRGTVGVNCLWPRTAIDTAAMTEFGAHVGLGALRSPEIMADAAYLIMTSDARTNTGNFFIDDELLAAHGVTDLSAYGPLGVADVDLTPDFFVPSLRELRSLDLPGESGKPGDHFNQSSPFQVR</sequence>
<dbReference type="EMBL" id="CP025611">
    <property type="protein sequence ID" value="AUN31223.1"/>
    <property type="molecule type" value="Genomic_DNA"/>
</dbReference>
<dbReference type="Gene3D" id="3.40.50.720">
    <property type="entry name" value="NAD(P)-binding Rossmann-like Domain"/>
    <property type="match status" value="1"/>
</dbReference>
<evidence type="ECO:0000256" key="6">
    <source>
        <dbReference type="SAM" id="MobiDB-lite"/>
    </source>
</evidence>
<evidence type="ECO:0000256" key="5">
    <source>
        <dbReference type="ARBA" id="ARBA00023140"/>
    </source>
</evidence>
<evidence type="ECO:0000256" key="4">
    <source>
        <dbReference type="ARBA" id="ARBA00023002"/>
    </source>
</evidence>
<dbReference type="OrthoDB" id="9810935at2"/>
<protein>
    <submittedName>
        <fullName evidence="7">Short chain dehydrogenase</fullName>
    </submittedName>
</protein>
<evidence type="ECO:0000256" key="2">
    <source>
        <dbReference type="ARBA" id="ARBA00006484"/>
    </source>
</evidence>
<gene>
    <name evidence="7" type="ORF">C0V82_14020</name>
</gene>
<evidence type="ECO:0000313" key="8">
    <source>
        <dbReference type="Proteomes" id="UP000234752"/>
    </source>
</evidence>
<dbReference type="NCBIfam" id="NF006133">
    <property type="entry name" value="PRK08278.1"/>
    <property type="match status" value="1"/>
</dbReference>
<feature type="region of interest" description="Disordered" evidence="6">
    <location>
        <begin position="284"/>
        <end position="305"/>
    </location>
</feature>
<reference evidence="7 8" key="1">
    <citation type="submission" date="2017-12" db="EMBL/GenBank/DDBJ databases">
        <title>Genomes of bacteria within cyanobacterial aggregates.</title>
        <authorList>
            <person name="Cai H."/>
        </authorList>
    </citation>
    <scope>NUCLEOTIDE SEQUENCE [LARGE SCALE GENOMIC DNA]</scope>
    <source>
        <strain evidence="7 8">TH16</strain>
    </source>
</reference>
<dbReference type="InterPro" id="IPR036291">
    <property type="entry name" value="NAD(P)-bd_dom_sf"/>
</dbReference>
<dbReference type="InterPro" id="IPR051935">
    <property type="entry name" value="HSDL2"/>
</dbReference>
<organism evidence="7 8">
    <name type="scientific">Niveispirillum cyanobacteriorum</name>
    <dbReference type="NCBI Taxonomy" id="1612173"/>
    <lineage>
        <taxon>Bacteria</taxon>
        <taxon>Pseudomonadati</taxon>
        <taxon>Pseudomonadota</taxon>
        <taxon>Alphaproteobacteria</taxon>
        <taxon>Rhodospirillales</taxon>
        <taxon>Azospirillaceae</taxon>
        <taxon>Niveispirillum</taxon>
    </lineage>
</organism>
<dbReference type="InterPro" id="IPR002347">
    <property type="entry name" value="SDR_fam"/>
</dbReference>
<dbReference type="GO" id="GO:0016491">
    <property type="term" value="F:oxidoreductase activity"/>
    <property type="evidence" value="ECO:0007669"/>
    <property type="project" value="UniProtKB-KW"/>
</dbReference>
<dbReference type="PRINTS" id="PR00081">
    <property type="entry name" value="GDHRDH"/>
</dbReference>
<keyword evidence="3" id="KW-0521">NADP</keyword>
<name>A0A2K9NDL7_9PROT</name>
<evidence type="ECO:0000313" key="7">
    <source>
        <dbReference type="EMBL" id="AUN31223.1"/>
    </source>
</evidence>
<evidence type="ECO:0000256" key="1">
    <source>
        <dbReference type="ARBA" id="ARBA00004275"/>
    </source>
</evidence>
<dbReference type="Proteomes" id="UP000234752">
    <property type="component" value="Chromosome eg_1"/>
</dbReference>
<comment type="similarity">
    <text evidence="2">Belongs to the short-chain dehydrogenases/reductases (SDR) family.</text>
</comment>
<proteinExistence type="inferred from homology"/>
<keyword evidence="5" id="KW-0576">Peroxisome</keyword>
<keyword evidence="8" id="KW-1185">Reference proteome</keyword>
<accession>A0A2K9NDL7</accession>
<dbReference type="PANTHER" id="PTHR42808:SF3">
    <property type="entry name" value="HYDROXYSTEROID DEHYDROGENASE-LIKE PROTEIN 2"/>
    <property type="match status" value="1"/>
</dbReference>
<dbReference type="FunFam" id="3.40.50.720:FF:000301">
    <property type="entry name" value="Hydroxysteroid dehydrogenase like 2"/>
    <property type="match status" value="1"/>
</dbReference>
<feature type="compositionally biased region" description="Polar residues" evidence="6">
    <location>
        <begin position="296"/>
        <end position="305"/>
    </location>
</feature>
<dbReference type="PANTHER" id="PTHR42808">
    <property type="entry name" value="HYDROXYSTEROID DEHYDROGENASE-LIKE PROTEIN 2"/>
    <property type="match status" value="1"/>
</dbReference>
<dbReference type="RefSeq" id="WP_102112830.1">
    <property type="nucleotide sequence ID" value="NZ_BMGN01000005.1"/>
</dbReference>
<comment type="subcellular location">
    <subcellularLocation>
        <location evidence="1">Peroxisome</location>
    </subcellularLocation>
</comment>
<keyword evidence="4" id="KW-0560">Oxidoreductase</keyword>
<dbReference type="KEGG" id="ncb:C0V82_14020"/>
<evidence type="ECO:0000256" key="3">
    <source>
        <dbReference type="ARBA" id="ARBA00022857"/>
    </source>
</evidence>
<dbReference type="SUPFAM" id="SSF51735">
    <property type="entry name" value="NAD(P)-binding Rossmann-fold domains"/>
    <property type="match status" value="1"/>
</dbReference>
<dbReference type="AlphaFoldDB" id="A0A2K9NDL7"/>